<feature type="transmembrane region" description="Helical" evidence="6">
    <location>
        <begin position="301"/>
        <end position="324"/>
    </location>
</feature>
<feature type="transmembrane region" description="Helical" evidence="6">
    <location>
        <begin position="45"/>
        <end position="66"/>
    </location>
</feature>
<evidence type="ECO:0000259" key="7">
    <source>
        <dbReference type="PROSITE" id="PS50850"/>
    </source>
</evidence>
<name>A0A7V6A4S6_9BACT</name>
<keyword evidence="4 6" id="KW-1133">Transmembrane helix</keyword>
<feature type="transmembrane region" description="Helical" evidence="6">
    <location>
        <begin position="249"/>
        <end position="268"/>
    </location>
</feature>
<dbReference type="GO" id="GO:0022857">
    <property type="term" value="F:transmembrane transporter activity"/>
    <property type="evidence" value="ECO:0007669"/>
    <property type="project" value="InterPro"/>
</dbReference>
<keyword evidence="2" id="KW-1003">Cell membrane</keyword>
<feature type="transmembrane region" description="Helical" evidence="6">
    <location>
        <begin position="365"/>
        <end position="384"/>
    </location>
</feature>
<dbReference type="InterPro" id="IPR011701">
    <property type="entry name" value="MFS"/>
</dbReference>
<dbReference type="InterPro" id="IPR052425">
    <property type="entry name" value="Uncharacterized_MFS-type"/>
</dbReference>
<feature type="transmembrane region" description="Helical" evidence="6">
    <location>
        <begin position="78"/>
        <end position="100"/>
    </location>
</feature>
<keyword evidence="5 6" id="KW-0472">Membrane</keyword>
<evidence type="ECO:0000256" key="4">
    <source>
        <dbReference type="ARBA" id="ARBA00022989"/>
    </source>
</evidence>
<feature type="transmembrane region" description="Helical" evidence="6">
    <location>
        <begin position="172"/>
        <end position="194"/>
    </location>
</feature>
<dbReference type="InterPro" id="IPR020846">
    <property type="entry name" value="MFS_dom"/>
</dbReference>
<proteinExistence type="predicted"/>
<reference evidence="8" key="1">
    <citation type="journal article" date="2020" name="mSystems">
        <title>Genome- and Community-Level Interaction Insights into Carbon Utilization and Element Cycling Functions of Hydrothermarchaeota in Hydrothermal Sediment.</title>
        <authorList>
            <person name="Zhou Z."/>
            <person name="Liu Y."/>
            <person name="Xu W."/>
            <person name="Pan J."/>
            <person name="Luo Z.H."/>
            <person name="Li M."/>
        </authorList>
    </citation>
    <scope>NUCLEOTIDE SEQUENCE [LARGE SCALE GENOMIC DNA]</scope>
    <source>
        <strain evidence="8">SpSt-767</strain>
    </source>
</reference>
<feature type="domain" description="Major facilitator superfamily (MFS) profile" evidence="7">
    <location>
        <begin position="1"/>
        <end position="388"/>
    </location>
</feature>
<dbReference type="Pfam" id="PF07690">
    <property type="entry name" value="MFS_1"/>
    <property type="match status" value="1"/>
</dbReference>
<accession>A0A7V6A4S6</accession>
<evidence type="ECO:0000313" key="8">
    <source>
        <dbReference type="EMBL" id="HHS30170.1"/>
    </source>
</evidence>
<dbReference type="SUPFAM" id="SSF103473">
    <property type="entry name" value="MFS general substrate transporter"/>
    <property type="match status" value="1"/>
</dbReference>
<evidence type="ECO:0000256" key="6">
    <source>
        <dbReference type="SAM" id="Phobius"/>
    </source>
</evidence>
<feature type="transmembrane region" description="Helical" evidence="6">
    <location>
        <begin position="336"/>
        <end position="359"/>
    </location>
</feature>
<evidence type="ECO:0000256" key="5">
    <source>
        <dbReference type="ARBA" id="ARBA00023136"/>
    </source>
</evidence>
<dbReference type="GO" id="GO:0005886">
    <property type="term" value="C:plasma membrane"/>
    <property type="evidence" value="ECO:0007669"/>
    <property type="project" value="UniProtKB-SubCell"/>
</dbReference>
<evidence type="ECO:0000256" key="2">
    <source>
        <dbReference type="ARBA" id="ARBA00022475"/>
    </source>
</evidence>
<feature type="transmembrane region" description="Helical" evidence="6">
    <location>
        <begin position="215"/>
        <end position="237"/>
    </location>
</feature>
<comment type="caution">
    <text evidence="8">The sequence shown here is derived from an EMBL/GenBank/DDBJ whole genome shotgun (WGS) entry which is preliminary data.</text>
</comment>
<feature type="transmembrane region" description="Helical" evidence="6">
    <location>
        <begin position="275"/>
        <end position="295"/>
    </location>
</feature>
<evidence type="ECO:0000256" key="1">
    <source>
        <dbReference type="ARBA" id="ARBA00004651"/>
    </source>
</evidence>
<dbReference type="CDD" id="cd17370">
    <property type="entry name" value="MFS_MJ1317_like"/>
    <property type="match status" value="1"/>
</dbReference>
<sequence length="393" mass="42046">MKVQDSQAVAAWKFVILLGVISLLSDMTYEGARSISGPFLGSLQAGAVVVAVVAGLGEFLGYALRLVSGYVTDRLGKYWPITFVGYSLNLFSVPLLALVWRWEWGALLLLLERIGKAVRTPARDAMLFHATTEVGRGWGFGFHEAMDQLGAFTGPLMVAGVLYLKGGYRHGFAVLLIPALLALVVIVVAARLYPQPRHLEVTAPRLNPEGLSSSYWLYLAAVGLLAAGFADFPLIAYHFGLTNLVPAPWIPIYYAMAMGVDGVAALILGRLFDRFGMPVIIMAALLAAAFAPLVFLGGANLAFLGMVCWGVGMGAQESIIKAALAEMLPPSRRATGYGIFNTGFGLCWLAGSAVMGILYGISLHLIVAFSVILQLGAIPIIWRVSRIKAAGRT</sequence>
<keyword evidence="3 6" id="KW-0812">Transmembrane</keyword>
<feature type="transmembrane region" description="Helical" evidence="6">
    <location>
        <begin position="7"/>
        <end position="25"/>
    </location>
</feature>
<evidence type="ECO:0000256" key="3">
    <source>
        <dbReference type="ARBA" id="ARBA00022692"/>
    </source>
</evidence>
<dbReference type="EMBL" id="DTGR01000171">
    <property type="protein sequence ID" value="HHS30170.1"/>
    <property type="molecule type" value="Genomic_DNA"/>
</dbReference>
<dbReference type="AlphaFoldDB" id="A0A7V6A4S6"/>
<dbReference type="PANTHER" id="PTHR42688">
    <property type="entry name" value="CONSERVED PROTEIN"/>
    <property type="match status" value="1"/>
</dbReference>
<protein>
    <submittedName>
        <fullName evidence="8">MFS transporter</fullName>
    </submittedName>
</protein>
<gene>
    <name evidence="8" type="ORF">ENV52_10780</name>
</gene>
<dbReference type="PROSITE" id="PS50850">
    <property type="entry name" value="MFS"/>
    <property type="match status" value="1"/>
</dbReference>
<organism evidence="8">
    <name type="scientific">Desulfobacca acetoxidans</name>
    <dbReference type="NCBI Taxonomy" id="60893"/>
    <lineage>
        <taxon>Bacteria</taxon>
        <taxon>Pseudomonadati</taxon>
        <taxon>Thermodesulfobacteriota</taxon>
        <taxon>Desulfobaccia</taxon>
        <taxon>Desulfobaccales</taxon>
        <taxon>Desulfobaccaceae</taxon>
        <taxon>Desulfobacca</taxon>
    </lineage>
</organism>
<dbReference type="PANTHER" id="PTHR42688:SF1">
    <property type="entry name" value="BLR5212 PROTEIN"/>
    <property type="match status" value="1"/>
</dbReference>
<dbReference type="Gene3D" id="1.20.1250.20">
    <property type="entry name" value="MFS general substrate transporter like domains"/>
    <property type="match status" value="2"/>
</dbReference>
<comment type="subcellular location">
    <subcellularLocation>
        <location evidence="1">Cell membrane</location>
        <topology evidence="1">Multi-pass membrane protein</topology>
    </subcellularLocation>
</comment>
<dbReference type="InterPro" id="IPR036259">
    <property type="entry name" value="MFS_trans_sf"/>
</dbReference>